<evidence type="ECO:0000256" key="3">
    <source>
        <dbReference type="ARBA" id="ARBA00022737"/>
    </source>
</evidence>
<dbReference type="SUPFAM" id="SSF140383">
    <property type="entry name" value="BSD domain-like"/>
    <property type="match status" value="2"/>
</dbReference>
<dbReference type="InterPro" id="IPR013876">
    <property type="entry name" value="TFIIH_BTF_p62_N"/>
</dbReference>
<dbReference type="GO" id="GO:0006289">
    <property type="term" value="P:nucleotide-excision repair"/>
    <property type="evidence" value="ECO:0007669"/>
    <property type="project" value="InterPro"/>
</dbReference>
<keyword evidence="5" id="KW-0804">Transcription</keyword>
<dbReference type="InterPro" id="IPR027079">
    <property type="entry name" value="Tfb1/GTF2H1"/>
</dbReference>
<feature type="domain" description="BSD" evidence="8">
    <location>
        <begin position="240"/>
        <end position="292"/>
    </location>
</feature>
<dbReference type="SUPFAM" id="SSF50729">
    <property type="entry name" value="PH domain-like"/>
    <property type="match status" value="1"/>
</dbReference>
<dbReference type="GO" id="GO:0000439">
    <property type="term" value="C:transcription factor TFIIH core complex"/>
    <property type="evidence" value="ECO:0007669"/>
    <property type="project" value="InterPro"/>
</dbReference>
<evidence type="ECO:0000313" key="10">
    <source>
        <dbReference type="Proteomes" id="UP000567179"/>
    </source>
</evidence>
<dbReference type="Pfam" id="PF03909">
    <property type="entry name" value="BSD"/>
    <property type="match status" value="1"/>
</dbReference>
<feature type="region of interest" description="Disordered" evidence="7">
    <location>
        <begin position="132"/>
        <end position="170"/>
    </location>
</feature>
<keyword evidence="3" id="KW-0677">Repeat</keyword>
<dbReference type="Gene3D" id="6.10.140.1200">
    <property type="match status" value="1"/>
</dbReference>
<dbReference type="InterPro" id="IPR011993">
    <property type="entry name" value="PH-like_dom_sf"/>
</dbReference>
<dbReference type="SMART" id="SM00751">
    <property type="entry name" value="BSD"/>
    <property type="match status" value="1"/>
</dbReference>
<dbReference type="OrthoDB" id="360521at2759"/>
<reference evidence="9 10" key="1">
    <citation type="journal article" date="2020" name="ISME J.">
        <title>Uncovering the hidden diversity of litter-decomposition mechanisms in mushroom-forming fungi.</title>
        <authorList>
            <person name="Floudas D."/>
            <person name="Bentzer J."/>
            <person name="Ahren D."/>
            <person name="Johansson T."/>
            <person name="Persson P."/>
            <person name="Tunlid A."/>
        </authorList>
    </citation>
    <scope>NUCLEOTIDE SEQUENCE [LARGE SCALE GENOMIC DNA]</scope>
    <source>
        <strain evidence="9 10">CBS 101986</strain>
    </source>
</reference>
<evidence type="ECO:0000256" key="4">
    <source>
        <dbReference type="ARBA" id="ARBA00023015"/>
    </source>
</evidence>
<evidence type="ECO:0000313" key="9">
    <source>
        <dbReference type="EMBL" id="KAF5321927.1"/>
    </source>
</evidence>
<comment type="caution">
    <text evidence="9">The sequence shown here is derived from an EMBL/GenBank/DDBJ whole genome shotgun (WGS) entry which is preliminary data.</text>
</comment>
<keyword evidence="6" id="KW-0539">Nucleus</keyword>
<name>A0A8H5F385_9AGAR</name>
<evidence type="ECO:0000256" key="2">
    <source>
        <dbReference type="ARBA" id="ARBA00009448"/>
    </source>
</evidence>
<dbReference type="Pfam" id="PF08567">
    <property type="entry name" value="PH_TFIIH"/>
    <property type="match status" value="1"/>
</dbReference>
<sequence>MPATVSSAKASYKKLSGLLELTASHLQWTQDGKKVPSITLAYAEAASLFCSKESAPQVKMKVTLVDKETSHTFTFSSVQAIAIAEREKFKQELTAIISSNRSLADTRPPLVKPLAPPTTPASNGLPVVAAAGSAASQRPLAPPASATPRSISRTPVPDERRGTPLFTGSDPANEFRLRKKVLLSNPELGALHRDLVMTGQITEAEFWDGREHLTLAQAASESQKKGKSGQLVDPRPEAVEGGEIKIRITPQLVHDIFDEYPVVARAYNDNVPKPLSEEQFWKRYFQSKLFNAHRASIRSSAAQHVVKDDPIFDKYLERDDDELEPRRQRNENVEVFVDLAATLEDHEEIGNEKDVTMRAGRQKAALPLIRKFNEHSERLLNSALGEVPPTKRRRLDHGQDEYAQIDIEDLHDSEESAGIILEMQDRQRYFEGRMAATKADSAQPKKDIAAALREAKASLQRWDTNLAELKIERKPGDAALISMTQNVVSRQEVRSKKNEIPDGLFRQMTTCQTAANEFLRQFWLATYPPPSDIETVIAATPAQRATKAAKMIGYIAKTQEKVAALVQVAAHHGIDANRVEVAMNPIILASNKALTFYQNQRVPKA</sequence>
<comment type="similarity">
    <text evidence="2">Belongs to the TFB1 family.</text>
</comment>
<dbReference type="AlphaFoldDB" id="A0A8H5F385"/>
<dbReference type="InterPro" id="IPR005607">
    <property type="entry name" value="BSD_dom"/>
</dbReference>
<evidence type="ECO:0000256" key="7">
    <source>
        <dbReference type="SAM" id="MobiDB-lite"/>
    </source>
</evidence>
<evidence type="ECO:0000259" key="8">
    <source>
        <dbReference type="PROSITE" id="PS50858"/>
    </source>
</evidence>
<evidence type="ECO:0000256" key="5">
    <source>
        <dbReference type="ARBA" id="ARBA00023163"/>
    </source>
</evidence>
<gene>
    <name evidence="9" type="ORF">D9619_001566</name>
</gene>
<dbReference type="PANTHER" id="PTHR12856">
    <property type="entry name" value="TRANSCRIPTION INITIATION FACTOR IIH-RELATED"/>
    <property type="match status" value="1"/>
</dbReference>
<dbReference type="CDD" id="cd13229">
    <property type="entry name" value="PH_TFIIH"/>
    <property type="match status" value="1"/>
</dbReference>
<accession>A0A8H5F385</accession>
<dbReference type="Proteomes" id="UP000567179">
    <property type="component" value="Unassembled WGS sequence"/>
</dbReference>
<comment type="subcellular location">
    <subcellularLocation>
        <location evidence="1">Nucleus</location>
    </subcellularLocation>
</comment>
<dbReference type="Gene3D" id="1.10.3970.10">
    <property type="entry name" value="BSD domain"/>
    <property type="match status" value="1"/>
</dbReference>
<dbReference type="Gene3D" id="2.30.29.30">
    <property type="entry name" value="Pleckstrin-homology domain (PH domain)/Phosphotyrosine-binding domain (PTB)"/>
    <property type="match status" value="1"/>
</dbReference>
<evidence type="ECO:0000256" key="6">
    <source>
        <dbReference type="ARBA" id="ARBA00023242"/>
    </source>
</evidence>
<proteinExistence type="inferred from homology"/>
<dbReference type="EMBL" id="JAACJJ010000028">
    <property type="protein sequence ID" value="KAF5321927.1"/>
    <property type="molecule type" value="Genomic_DNA"/>
</dbReference>
<dbReference type="GO" id="GO:0006351">
    <property type="term" value="P:DNA-templated transcription"/>
    <property type="evidence" value="ECO:0007669"/>
    <property type="project" value="InterPro"/>
</dbReference>
<organism evidence="9 10">
    <name type="scientific">Psilocybe cf. subviscida</name>
    <dbReference type="NCBI Taxonomy" id="2480587"/>
    <lineage>
        <taxon>Eukaryota</taxon>
        <taxon>Fungi</taxon>
        <taxon>Dikarya</taxon>
        <taxon>Basidiomycota</taxon>
        <taxon>Agaricomycotina</taxon>
        <taxon>Agaricomycetes</taxon>
        <taxon>Agaricomycetidae</taxon>
        <taxon>Agaricales</taxon>
        <taxon>Agaricineae</taxon>
        <taxon>Strophariaceae</taxon>
        <taxon>Psilocybe</taxon>
    </lineage>
</organism>
<dbReference type="PROSITE" id="PS50858">
    <property type="entry name" value="BSD"/>
    <property type="match status" value="1"/>
</dbReference>
<protein>
    <recommendedName>
        <fullName evidence="8">BSD domain-containing protein</fullName>
    </recommendedName>
</protein>
<dbReference type="InterPro" id="IPR035925">
    <property type="entry name" value="BSD_dom_sf"/>
</dbReference>
<keyword evidence="4" id="KW-0805">Transcription regulation</keyword>
<keyword evidence="10" id="KW-1185">Reference proteome</keyword>
<evidence type="ECO:0000256" key="1">
    <source>
        <dbReference type="ARBA" id="ARBA00004123"/>
    </source>
</evidence>